<dbReference type="EMBL" id="UGSC01000001">
    <property type="protein sequence ID" value="SUA68767.1"/>
    <property type="molecule type" value="Genomic_DNA"/>
</dbReference>
<evidence type="ECO:0000313" key="1">
    <source>
        <dbReference type="EMBL" id="SUA68767.1"/>
    </source>
</evidence>
<name>A0A378XVF3_PAEPO</name>
<protein>
    <submittedName>
        <fullName evidence="1">Uncharacterized protein</fullName>
    </submittedName>
</protein>
<gene>
    <name evidence="1" type="ORF">NCTC10343_01867</name>
</gene>
<reference evidence="1 2" key="1">
    <citation type="submission" date="2018-06" db="EMBL/GenBank/DDBJ databases">
        <authorList>
            <consortium name="Pathogen Informatics"/>
            <person name="Doyle S."/>
        </authorList>
    </citation>
    <scope>NUCLEOTIDE SEQUENCE [LARGE SCALE GENOMIC DNA]</scope>
    <source>
        <strain evidence="1 2">NCTC10343</strain>
    </source>
</reference>
<dbReference type="AlphaFoldDB" id="A0A378XVF3"/>
<organism evidence="1 2">
    <name type="scientific">Paenibacillus polymyxa</name>
    <name type="common">Bacillus polymyxa</name>
    <dbReference type="NCBI Taxonomy" id="1406"/>
    <lineage>
        <taxon>Bacteria</taxon>
        <taxon>Bacillati</taxon>
        <taxon>Bacillota</taxon>
        <taxon>Bacilli</taxon>
        <taxon>Bacillales</taxon>
        <taxon>Paenibacillaceae</taxon>
        <taxon>Paenibacillus</taxon>
    </lineage>
</organism>
<accession>A0A378XVF3</accession>
<dbReference type="Proteomes" id="UP000254400">
    <property type="component" value="Unassembled WGS sequence"/>
</dbReference>
<sequence>MFDNGTIVEQGTFKELLKKKENISLLSMQEQERQR</sequence>
<evidence type="ECO:0000313" key="2">
    <source>
        <dbReference type="Proteomes" id="UP000254400"/>
    </source>
</evidence>
<proteinExistence type="predicted"/>